<dbReference type="Proteomes" id="UP000176005">
    <property type="component" value="Unassembled WGS sequence"/>
</dbReference>
<dbReference type="GO" id="GO:1904680">
    <property type="term" value="F:peptide transmembrane transporter activity"/>
    <property type="evidence" value="ECO:0007669"/>
    <property type="project" value="TreeGrafter"/>
</dbReference>
<feature type="compositionally biased region" description="Polar residues" evidence="1">
    <location>
        <begin position="319"/>
        <end position="333"/>
    </location>
</feature>
<feature type="domain" description="Solute-binding protein family 5" evidence="2">
    <location>
        <begin position="117"/>
        <end position="509"/>
    </location>
</feature>
<dbReference type="RefSeq" id="WP_070014527.1">
    <property type="nucleotide sequence ID" value="NZ_LJGW01000025.1"/>
</dbReference>
<dbReference type="PANTHER" id="PTHR30290">
    <property type="entry name" value="PERIPLASMIC BINDING COMPONENT OF ABC TRANSPORTER"/>
    <property type="match status" value="1"/>
</dbReference>
<dbReference type="GO" id="GO:0015833">
    <property type="term" value="P:peptide transport"/>
    <property type="evidence" value="ECO:0007669"/>
    <property type="project" value="TreeGrafter"/>
</dbReference>
<evidence type="ECO:0000313" key="3">
    <source>
        <dbReference type="EMBL" id="OEV14039.1"/>
    </source>
</evidence>
<dbReference type="GO" id="GO:0042597">
    <property type="term" value="C:periplasmic space"/>
    <property type="evidence" value="ECO:0007669"/>
    <property type="project" value="UniProtKB-ARBA"/>
</dbReference>
<accession>A0A1E7LCT7</accession>
<reference evidence="3 4" key="1">
    <citation type="journal article" date="2016" name="Front. Microbiol.">
        <title>Comparative Genomics Analysis of Streptomyces Species Reveals Their Adaptation to the Marine Environment and Their Diversity at the Genomic Level.</title>
        <authorList>
            <person name="Tian X."/>
            <person name="Zhang Z."/>
            <person name="Yang T."/>
            <person name="Chen M."/>
            <person name="Li J."/>
            <person name="Chen F."/>
            <person name="Yang J."/>
            <person name="Li W."/>
            <person name="Zhang B."/>
            <person name="Zhang Z."/>
            <person name="Wu J."/>
            <person name="Zhang C."/>
            <person name="Long L."/>
            <person name="Xiao J."/>
        </authorList>
    </citation>
    <scope>NUCLEOTIDE SEQUENCE [LARGE SCALE GENOMIC DNA]</scope>
    <source>
        <strain evidence="3 4">SCSIO 10429</strain>
    </source>
</reference>
<dbReference type="PROSITE" id="PS51257">
    <property type="entry name" value="PROKAR_LIPOPROTEIN"/>
    <property type="match status" value="1"/>
</dbReference>
<feature type="region of interest" description="Disordered" evidence="1">
    <location>
        <begin position="319"/>
        <end position="343"/>
    </location>
</feature>
<dbReference type="PIRSF" id="PIRSF002741">
    <property type="entry name" value="MppA"/>
    <property type="match status" value="1"/>
</dbReference>
<dbReference type="Gene3D" id="3.40.190.10">
    <property type="entry name" value="Periplasmic binding protein-like II"/>
    <property type="match status" value="1"/>
</dbReference>
<keyword evidence="4" id="KW-1185">Reference proteome</keyword>
<dbReference type="InterPro" id="IPR000914">
    <property type="entry name" value="SBP_5_dom"/>
</dbReference>
<gene>
    <name evidence="3" type="ORF">AN218_01020</name>
</gene>
<proteinExistence type="predicted"/>
<dbReference type="GO" id="GO:0043190">
    <property type="term" value="C:ATP-binding cassette (ABC) transporter complex"/>
    <property type="evidence" value="ECO:0007669"/>
    <property type="project" value="InterPro"/>
</dbReference>
<protein>
    <submittedName>
        <fullName evidence="3">ABC transporter</fullName>
    </submittedName>
</protein>
<evidence type="ECO:0000259" key="2">
    <source>
        <dbReference type="Pfam" id="PF00496"/>
    </source>
</evidence>
<comment type="caution">
    <text evidence="3">The sequence shown here is derived from an EMBL/GenBank/DDBJ whole genome shotgun (WGS) entry which is preliminary data.</text>
</comment>
<dbReference type="SUPFAM" id="SSF53850">
    <property type="entry name" value="Periplasmic binding protein-like II"/>
    <property type="match status" value="1"/>
</dbReference>
<dbReference type="Gene3D" id="3.10.105.10">
    <property type="entry name" value="Dipeptide-binding Protein, Domain 3"/>
    <property type="match status" value="1"/>
</dbReference>
<dbReference type="PANTHER" id="PTHR30290:SF83">
    <property type="entry name" value="ABC TRANSPORTER SUBSTRATE-BINDING PROTEIN"/>
    <property type="match status" value="1"/>
</dbReference>
<dbReference type="CDD" id="cd08506">
    <property type="entry name" value="PBP2_clavulanate_OppA2"/>
    <property type="match status" value="1"/>
</dbReference>
<dbReference type="InterPro" id="IPR030678">
    <property type="entry name" value="Peptide/Ni-bd"/>
</dbReference>
<dbReference type="PATRIC" id="fig|518642.10.peg.1302"/>
<dbReference type="InterPro" id="IPR039424">
    <property type="entry name" value="SBP_5"/>
</dbReference>
<dbReference type="Pfam" id="PF00496">
    <property type="entry name" value="SBP_bac_5"/>
    <property type="match status" value="1"/>
</dbReference>
<evidence type="ECO:0000256" key="1">
    <source>
        <dbReference type="SAM" id="MobiDB-lite"/>
    </source>
</evidence>
<name>A0A1E7LCT7_9ACTN</name>
<sequence>MSRFRMRTARVSVVGLAAGALILTGCSSGGGGDAGGVSKDDAAKQQIKYEFGDAKDSTGPAEPVKGAKKGGVLTVYQRDSFAHLDPAQIYVSDEGSMSTLIHRRLTSYKRDSAGKYTVVGDLATDSGTPSKDQRTWKYTLKDGVKWEDGSPITSKDIRHTFERQFAPFISEGPVFIQQWMAGASGTGYRKLLPDGPYKGDHLSDKVLETPNDKTIVFHFKDPQPDLPYALGMAGYAAVQKKGDTKEKYDKKPVASGPYKIESFKSGKSMKLVRNTEWDAKTDPVRHQYPDSHNIQFGVSFEASTKRLVSDSAENQTAVSYSNQVDASSMQSVRSDPKVKDRSLSGYQPYVGKISFNMDRLKNKKVREAIAYALPAQSLMQAFGGSGGGELAGNYLSPTVAGHTESDPYGKVENPQGDVKKAKRILKEAGKTGMKLTFAYQNSPEWSDFSIAAKDNLTKAGFDVQLKDIVTDTYYDQIGKIKNNYDMYHSSWGADWPSASTVIPPTLDGRQVQDGASNYSHYNNPKMNKEMDRISKIKDADEAAKEWGKLSDEILKKDLPDVPLMYYKQIQLHGSKVGGAVMNNVISGIDPTQLYVKK</sequence>
<dbReference type="AlphaFoldDB" id="A0A1E7LCT7"/>
<evidence type="ECO:0000313" key="4">
    <source>
        <dbReference type="Proteomes" id="UP000176005"/>
    </source>
</evidence>
<dbReference type="EMBL" id="LJGW01000025">
    <property type="protein sequence ID" value="OEV14039.1"/>
    <property type="molecule type" value="Genomic_DNA"/>
</dbReference>
<organism evidence="3 4">
    <name type="scientific">Streptomyces nanshensis</name>
    <dbReference type="NCBI Taxonomy" id="518642"/>
    <lineage>
        <taxon>Bacteria</taxon>
        <taxon>Bacillati</taxon>
        <taxon>Actinomycetota</taxon>
        <taxon>Actinomycetes</taxon>
        <taxon>Kitasatosporales</taxon>
        <taxon>Streptomycetaceae</taxon>
        <taxon>Streptomyces</taxon>
    </lineage>
</organism>